<dbReference type="InterPro" id="IPR026283">
    <property type="entry name" value="B-gal_1-like"/>
</dbReference>
<dbReference type="InterPro" id="IPR048912">
    <property type="entry name" value="BetaGal1-like_ABD1"/>
</dbReference>
<dbReference type="Pfam" id="PF01301">
    <property type="entry name" value="Glyco_hydro_35"/>
    <property type="match status" value="2"/>
</dbReference>
<evidence type="ECO:0008006" key="9">
    <source>
        <dbReference type="Google" id="ProtNLM"/>
    </source>
</evidence>
<dbReference type="PANTHER" id="PTHR23421">
    <property type="entry name" value="BETA-GALACTOSIDASE RELATED"/>
    <property type="match status" value="1"/>
</dbReference>
<keyword evidence="8" id="KW-1185">Reference proteome</keyword>
<comment type="similarity">
    <text evidence="1">Belongs to the glycosyl hydrolase 35 family.</text>
</comment>
<dbReference type="Gene3D" id="2.60.120.260">
    <property type="entry name" value="Galactose-binding domain-like"/>
    <property type="match status" value="2"/>
</dbReference>
<proteinExistence type="inferred from homology"/>
<evidence type="ECO:0000313" key="7">
    <source>
        <dbReference type="EMBL" id="KAF7257483.1"/>
    </source>
</evidence>
<organism evidence="7 8">
    <name type="scientific">Paragonimus skrjabini miyazakii</name>
    <dbReference type="NCBI Taxonomy" id="59628"/>
    <lineage>
        <taxon>Eukaryota</taxon>
        <taxon>Metazoa</taxon>
        <taxon>Spiralia</taxon>
        <taxon>Lophotrochozoa</taxon>
        <taxon>Platyhelminthes</taxon>
        <taxon>Trematoda</taxon>
        <taxon>Digenea</taxon>
        <taxon>Plagiorchiida</taxon>
        <taxon>Troglotremata</taxon>
        <taxon>Troglotrematidae</taxon>
        <taxon>Paragonimus</taxon>
    </lineage>
</organism>
<dbReference type="InterPro" id="IPR048913">
    <property type="entry name" value="BetaGal_gal-bd"/>
</dbReference>
<dbReference type="InterPro" id="IPR008979">
    <property type="entry name" value="Galactose-bd-like_sf"/>
</dbReference>
<dbReference type="OrthoDB" id="1657402at2759"/>
<dbReference type="Pfam" id="PF21467">
    <property type="entry name" value="BetaGal_gal-bd"/>
    <property type="match status" value="1"/>
</dbReference>
<evidence type="ECO:0000256" key="1">
    <source>
        <dbReference type="ARBA" id="ARBA00009809"/>
    </source>
</evidence>
<dbReference type="PRINTS" id="PR00742">
    <property type="entry name" value="GLHYDRLASE35"/>
</dbReference>
<feature type="domain" description="Beta-galactosidase galactose-binding" evidence="6">
    <location>
        <begin position="419"/>
        <end position="478"/>
    </location>
</feature>
<evidence type="ECO:0000256" key="2">
    <source>
        <dbReference type="ARBA" id="ARBA00022801"/>
    </source>
</evidence>
<gene>
    <name evidence="7" type="ORF">EG68_05123</name>
</gene>
<comment type="caution">
    <text evidence="7">The sequence shown here is derived from an EMBL/GenBank/DDBJ whole genome shotgun (WGS) entry which is preliminary data.</text>
</comment>
<dbReference type="PROSITE" id="PS01182">
    <property type="entry name" value="GLYCOSYL_HYDROL_F35"/>
    <property type="match status" value="1"/>
</dbReference>
<dbReference type="InterPro" id="IPR017853">
    <property type="entry name" value="GH"/>
</dbReference>
<dbReference type="PIRSF" id="PIRSF006336">
    <property type="entry name" value="B-gal"/>
    <property type="match status" value="1"/>
</dbReference>
<dbReference type="Gene3D" id="3.20.20.80">
    <property type="entry name" value="Glycosidases"/>
    <property type="match status" value="1"/>
</dbReference>
<evidence type="ECO:0000256" key="3">
    <source>
        <dbReference type="ARBA" id="ARBA00023295"/>
    </source>
</evidence>
<dbReference type="GO" id="GO:0005975">
    <property type="term" value="P:carbohydrate metabolic process"/>
    <property type="evidence" value="ECO:0007669"/>
    <property type="project" value="InterPro"/>
</dbReference>
<dbReference type="AlphaFoldDB" id="A0A8S9YWN2"/>
<keyword evidence="3" id="KW-0326">Glycosidase</keyword>
<name>A0A8S9YWN2_9TREM</name>
<evidence type="ECO:0000313" key="8">
    <source>
        <dbReference type="Proteomes" id="UP000822476"/>
    </source>
</evidence>
<dbReference type="Proteomes" id="UP000822476">
    <property type="component" value="Unassembled WGS sequence"/>
</dbReference>
<dbReference type="InterPro" id="IPR031330">
    <property type="entry name" value="Gly_Hdrlase_35_cat"/>
</dbReference>
<dbReference type="InterPro" id="IPR019801">
    <property type="entry name" value="Glyco_hydro_35_CS"/>
</dbReference>
<evidence type="ECO:0000259" key="6">
    <source>
        <dbReference type="Pfam" id="PF21467"/>
    </source>
</evidence>
<dbReference type="SUPFAM" id="SSF49785">
    <property type="entry name" value="Galactose-binding domain-like"/>
    <property type="match status" value="1"/>
</dbReference>
<evidence type="ECO:0000259" key="5">
    <source>
        <dbReference type="Pfam" id="PF21317"/>
    </source>
</evidence>
<feature type="domain" description="Glycoside hydrolase 35 catalytic" evidence="4">
    <location>
        <begin position="154"/>
        <end position="209"/>
    </location>
</feature>
<sequence>MADVEKFLYTAEQQGLLVIARIGPYIGADWSLGGLPAWLLRKHPNIKMRTSSLDFLTAVKTWFDVLLPRLKKHLYHRGGPIIMVQLENEYGSFTPCDRNYMGALNTIVKEHLGPEVIVSTVDVPTRQHLKCGSPFTANLATVSFGPYLLNFSPRISVNIYMFHGGTNFGFWSGAVGRPYTSQITSYDYNAPLTEAGDISHFYVKLREALLKFKNVTVTELPKNVSKKVYDPIQLFLVSHLLAHTPDGLNSMVPLSMEAVKQYDGFLLYRTEFYRTPEEIVRLKFKDIADYAYVYTASVTVDTLVFHGAISRNDRSLVFTFKPKHNTTDLLILVENAGYITYAQRNYNDHKGIIGPVSSEGRELLGWTMIPMCLTLESHYLCKSSLTDKIKEKLYPNPKRHSSDYHRQIPAFWPLSGSIFAGSLNITSEKELGDTFVQPLNFTRGILIINDQIVGRYNQALGPQLRLYVPRTFLMVGLNIIVLIELDSLWLNETMVGSPNPEGVFYPLLFDHQMHWLTSRERSLY</sequence>
<dbReference type="EMBL" id="JTDE01002353">
    <property type="protein sequence ID" value="KAF7257483.1"/>
    <property type="molecule type" value="Genomic_DNA"/>
</dbReference>
<evidence type="ECO:0000259" key="4">
    <source>
        <dbReference type="Pfam" id="PF01301"/>
    </source>
</evidence>
<accession>A0A8S9YWN2</accession>
<keyword evidence="2" id="KW-0378">Hydrolase</keyword>
<feature type="domain" description="Glycoside hydrolase 35 catalytic" evidence="4">
    <location>
        <begin position="2"/>
        <end position="144"/>
    </location>
</feature>
<dbReference type="InterPro" id="IPR001944">
    <property type="entry name" value="Glycoside_Hdrlase_35"/>
</dbReference>
<dbReference type="Pfam" id="PF21317">
    <property type="entry name" value="BetaGal_ABD_1"/>
    <property type="match status" value="1"/>
</dbReference>
<feature type="domain" description="Beta-galactosidase 1-like first all-beta" evidence="5">
    <location>
        <begin position="253"/>
        <end position="371"/>
    </location>
</feature>
<dbReference type="GO" id="GO:0004565">
    <property type="term" value="F:beta-galactosidase activity"/>
    <property type="evidence" value="ECO:0007669"/>
    <property type="project" value="InterPro"/>
</dbReference>
<dbReference type="SUPFAM" id="SSF51445">
    <property type="entry name" value="(Trans)glycosidases"/>
    <property type="match status" value="1"/>
</dbReference>
<protein>
    <recommendedName>
        <fullName evidence="9">Beta-galactosidase</fullName>
    </recommendedName>
</protein>
<reference evidence="7" key="1">
    <citation type="submission" date="2019-07" db="EMBL/GenBank/DDBJ databases">
        <title>Annotation for the trematode Paragonimus miyazaki's.</title>
        <authorList>
            <person name="Choi Y.-J."/>
        </authorList>
    </citation>
    <scope>NUCLEOTIDE SEQUENCE</scope>
    <source>
        <strain evidence="7">Japan</strain>
    </source>
</reference>